<name>A0A2X4XGN9_9NOCA</name>
<feature type="transmembrane region" description="Helical" evidence="1">
    <location>
        <begin position="20"/>
        <end position="39"/>
    </location>
</feature>
<dbReference type="KEGG" id="rcr:NCTC10994_04124"/>
<dbReference type="Proteomes" id="UP000249091">
    <property type="component" value="Chromosome 1"/>
</dbReference>
<keyword evidence="3" id="KW-1185">Reference proteome</keyword>
<evidence type="ECO:0000313" key="2">
    <source>
        <dbReference type="EMBL" id="SQI39055.1"/>
    </source>
</evidence>
<keyword evidence="1" id="KW-0812">Transmembrane</keyword>
<gene>
    <name evidence="2" type="ORF">NCTC10994_04124</name>
</gene>
<dbReference type="EMBL" id="LS483468">
    <property type="protein sequence ID" value="SQI39055.1"/>
    <property type="molecule type" value="Genomic_DNA"/>
</dbReference>
<proteinExistence type="predicted"/>
<evidence type="ECO:0000313" key="3">
    <source>
        <dbReference type="Proteomes" id="UP000249091"/>
    </source>
</evidence>
<keyword evidence="1" id="KW-1133">Transmembrane helix</keyword>
<organism evidence="2 3">
    <name type="scientific">Rhodococcus coprophilus</name>
    <dbReference type="NCBI Taxonomy" id="38310"/>
    <lineage>
        <taxon>Bacteria</taxon>
        <taxon>Bacillati</taxon>
        <taxon>Actinomycetota</taxon>
        <taxon>Actinomycetes</taxon>
        <taxon>Mycobacteriales</taxon>
        <taxon>Nocardiaceae</taxon>
        <taxon>Rhodococcus</taxon>
    </lineage>
</organism>
<evidence type="ECO:0000256" key="1">
    <source>
        <dbReference type="SAM" id="Phobius"/>
    </source>
</evidence>
<keyword evidence="1" id="KW-0472">Membrane</keyword>
<protein>
    <submittedName>
        <fullName evidence="2">Membrane protein</fullName>
    </submittedName>
</protein>
<accession>A0A2X4XGN9</accession>
<reference evidence="2 3" key="1">
    <citation type="submission" date="2018-06" db="EMBL/GenBank/DDBJ databases">
        <authorList>
            <consortium name="Pathogen Informatics"/>
            <person name="Doyle S."/>
        </authorList>
    </citation>
    <scope>NUCLEOTIDE SEQUENCE [LARGE SCALE GENOMIC DNA]</scope>
    <source>
        <strain evidence="2 3">NCTC10994</strain>
    </source>
</reference>
<dbReference type="AlphaFoldDB" id="A0A2X4XGN9"/>
<sequence length="65" mass="6981">MASWWDGFELWLTGLSFVPQSALVLVVLVPLCGGVAWLLDRVIAGAFAVVGRREPVSPAPDPEDC</sequence>